<evidence type="ECO:0000256" key="1">
    <source>
        <dbReference type="ARBA" id="ARBA00009526"/>
    </source>
</evidence>
<dbReference type="PROSITE" id="PS00833">
    <property type="entry name" value="25A_SYNTH_2"/>
    <property type="match status" value="1"/>
</dbReference>
<gene>
    <name evidence="7" type="ORF">mPipKuh1_012741</name>
</gene>
<evidence type="ECO:0000256" key="2">
    <source>
        <dbReference type="ARBA" id="ARBA00022588"/>
    </source>
</evidence>
<comment type="caution">
    <text evidence="7">The sequence shown here is derived from an EMBL/GenBank/DDBJ whole genome shotgun (WGS) entry which is preliminary data.</text>
</comment>
<dbReference type="GO" id="GO:0003725">
    <property type="term" value="F:double-stranded RNA binding"/>
    <property type="evidence" value="ECO:0007669"/>
    <property type="project" value="TreeGrafter"/>
</dbReference>
<dbReference type="SUPFAM" id="SSF81301">
    <property type="entry name" value="Nucleotidyltransferase"/>
    <property type="match status" value="1"/>
</dbReference>
<keyword evidence="5" id="KW-0051">Antiviral defense</keyword>
<feature type="domain" description="Ubiquitin-like" evidence="6">
    <location>
        <begin position="435"/>
        <end position="510"/>
    </location>
</feature>
<dbReference type="InterPro" id="IPR000626">
    <property type="entry name" value="Ubiquitin-like_dom"/>
</dbReference>
<dbReference type="FunFam" id="3.10.20.90:FF:000205">
    <property type="entry name" value="2'-5'-oligoadenylate synthase-like protein 2"/>
    <property type="match status" value="1"/>
</dbReference>
<dbReference type="CDD" id="cd01811">
    <property type="entry name" value="Ubl1_OASL"/>
    <property type="match status" value="1"/>
</dbReference>
<evidence type="ECO:0000256" key="4">
    <source>
        <dbReference type="ARBA" id="ARBA00022884"/>
    </source>
</evidence>
<dbReference type="PROSITE" id="PS50152">
    <property type="entry name" value="25A_SYNTH_3"/>
    <property type="match status" value="1"/>
</dbReference>
<dbReference type="SUPFAM" id="SSF81631">
    <property type="entry name" value="PAP/OAS1 substrate-binding domain"/>
    <property type="match status" value="1"/>
</dbReference>
<dbReference type="FunFam" id="3.30.460.10:FF:000007">
    <property type="entry name" value="2'-5'-oligoadenylate synthetase 1"/>
    <property type="match status" value="1"/>
</dbReference>
<dbReference type="SMART" id="SM00213">
    <property type="entry name" value="UBQ"/>
    <property type="match status" value="2"/>
</dbReference>
<dbReference type="InterPro" id="IPR029071">
    <property type="entry name" value="Ubiquitin-like_domsf"/>
</dbReference>
<dbReference type="InterPro" id="IPR006117">
    <property type="entry name" value="2-5OAS_C_CS"/>
</dbReference>
<keyword evidence="4" id="KW-0694">RNA-binding</keyword>
<dbReference type="PANTHER" id="PTHR11258:SF16">
    <property type="entry name" value="2'-5'-OLIGOADENYLATE SYNTHASE-LIKE PROTEIN"/>
    <property type="match status" value="1"/>
</dbReference>
<dbReference type="InterPro" id="IPR018952">
    <property type="entry name" value="2-5-oligoAdlate_synth_1_dom2/C"/>
</dbReference>
<dbReference type="GO" id="GO:0005654">
    <property type="term" value="C:nucleoplasm"/>
    <property type="evidence" value="ECO:0007669"/>
    <property type="project" value="TreeGrafter"/>
</dbReference>
<dbReference type="EMBL" id="JACAGB010000020">
    <property type="protein sequence ID" value="KAF6312031.1"/>
    <property type="molecule type" value="Genomic_DNA"/>
</dbReference>
<evidence type="ECO:0000259" key="6">
    <source>
        <dbReference type="PROSITE" id="PS50053"/>
    </source>
</evidence>
<dbReference type="Proteomes" id="UP000558488">
    <property type="component" value="Unassembled WGS sequence"/>
</dbReference>
<sequence length="529" mass="59344">MALPEELYDTPASRLDAFLAQRLQPSREWKEEVLEAVKAVEQFLREEPLEGACWPDQEVRVLKLVKVGSFGTGTALRGVAEVRLVAFLSGLRSFQEAARCHQAALRLLRGALWTCRDLLDLGLEGLEVAPGVPDALAFTIWTRWTAEPVTVTIVPAYRALGPSAPSSPPPPQVYERLAAACPDPGRLSPSFCELQRDFVKHRPTKLKGLLRLVKHWFLRYVKARSPRAALPPLYALELLTIYAWEVGTQESESFGLDEGLTTVMELLQEHESLCIFWTTFYTLQSPVIEAVVRQQLQRARPIILDPADPTHNVAEGYRWDIVAQRACQCLKQDCCYDSEDNPVPSWNVKKARDIQLTVEQGGRPDCVLTVNPYDPIRKVKEKIWRGPCSSGRQQRLSFQAPGGERKLLSSRCSLAKFGIFCDTRVSLLETIPPEIQVFVKNPEGGSHAYAIDPNSYVLGLKQQIEDRQGLLRKQQELQFLGQVLQDWSALGSYGIKDSDTLILSKKRDTDFPFLPCCLPRGTLSGRPAL</sequence>
<dbReference type="GO" id="GO:0016020">
    <property type="term" value="C:membrane"/>
    <property type="evidence" value="ECO:0007669"/>
    <property type="project" value="TreeGrafter"/>
</dbReference>
<dbReference type="Pfam" id="PF10421">
    <property type="entry name" value="OAS1_C"/>
    <property type="match status" value="1"/>
</dbReference>
<proteinExistence type="inferred from homology"/>
<dbReference type="GO" id="GO:0045071">
    <property type="term" value="P:negative regulation of viral genome replication"/>
    <property type="evidence" value="ECO:0007669"/>
    <property type="project" value="TreeGrafter"/>
</dbReference>
<organism evidence="7 8">
    <name type="scientific">Pipistrellus kuhlii</name>
    <name type="common">Kuhl's pipistrelle</name>
    <dbReference type="NCBI Taxonomy" id="59472"/>
    <lineage>
        <taxon>Eukaryota</taxon>
        <taxon>Metazoa</taxon>
        <taxon>Chordata</taxon>
        <taxon>Craniata</taxon>
        <taxon>Vertebrata</taxon>
        <taxon>Euteleostomi</taxon>
        <taxon>Mammalia</taxon>
        <taxon>Eutheria</taxon>
        <taxon>Laurasiatheria</taxon>
        <taxon>Chiroptera</taxon>
        <taxon>Yangochiroptera</taxon>
        <taxon>Vespertilionidae</taxon>
        <taxon>Pipistrellus</taxon>
    </lineage>
</organism>
<accession>A0A7J7UGX2</accession>
<evidence type="ECO:0000256" key="5">
    <source>
        <dbReference type="ARBA" id="ARBA00023118"/>
    </source>
</evidence>
<dbReference type="GO" id="GO:0051607">
    <property type="term" value="P:defense response to virus"/>
    <property type="evidence" value="ECO:0007669"/>
    <property type="project" value="UniProtKB-KW"/>
</dbReference>
<dbReference type="Gene3D" id="1.10.1410.20">
    <property type="entry name" value="2'-5'-oligoadenylate synthetase 1, domain 2"/>
    <property type="match status" value="1"/>
</dbReference>
<comment type="similarity">
    <text evidence="1">Belongs to the 2-5A synthase family.</text>
</comment>
<protein>
    <submittedName>
        <fullName evidence="7">2'-5'-oligoadenylate synthetase like</fullName>
    </submittedName>
</protein>
<keyword evidence="8" id="KW-1185">Reference proteome</keyword>
<keyword evidence="3" id="KW-0391">Immunity</keyword>
<evidence type="ECO:0000313" key="7">
    <source>
        <dbReference type="EMBL" id="KAF6312031.1"/>
    </source>
</evidence>
<dbReference type="GO" id="GO:0005829">
    <property type="term" value="C:cytosol"/>
    <property type="evidence" value="ECO:0007669"/>
    <property type="project" value="TreeGrafter"/>
</dbReference>
<reference evidence="7 8" key="1">
    <citation type="journal article" date="2020" name="Nature">
        <title>Six reference-quality genomes reveal evolution of bat adaptations.</title>
        <authorList>
            <person name="Jebb D."/>
            <person name="Huang Z."/>
            <person name="Pippel M."/>
            <person name="Hughes G.M."/>
            <person name="Lavrichenko K."/>
            <person name="Devanna P."/>
            <person name="Winkler S."/>
            <person name="Jermiin L.S."/>
            <person name="Skirmuntt E.C."/>
            <person name="Katzourakis A."/>
            <person name="Burkitt-Gray L."/>
            <person name="Ray D.A."/>
            <person name="Sullivan K.A.M."/>
            <person name="Roscito J.G."/>
            <person name="Kirilenko B.M."/>
            <person name="Davalos L.M."/>
            <person name="Corthals A.P."/>
            <person name="Power M.L."/>
            <person name="Jones G."/>
            <person name="Ransome R.D."/>
            <person name="Dechmann D.K.N."/>
            <person name="Locatelli A.G."/>
            <person name="Puechmaille S.J."/>
            <person name="Fedrigo O."/>
            <person name="Jarvis E.D."/>
            <person name="Hiller M."/>
            <person name="Vernes S.C."/>
            <person name="Myers E.W."/>
            <person name="Teeling E.C."/>
        </authorList>
    </citation>
    <scope>NUCLEOTIDE SEQUENCE [LARGE SCALE GENOMIC DNA]</scope>
    <source>
        <strain evidence="7">MPipKuh1</strain>
        <tissue evidence="7">Flight muscle</tissue>
    </source>
</reference>
<dbReference type="OrthoDB" id="1885901at2759"/>
<dbReference type="Gene3D" id="3.10.20.90">
    <property type="entry name" value="Phosphatidylinositol 3-kinase Catalytic Subunit, Chain A, domain 1"/>
    <property type="match status" value="1"/>
</dbReference>
<dbReference type="SUPFAM" id="SSF54236">
    <property type="entry name" value="Ubiquitin-like"/>
    <property type="match status" value="2"/>
</dbReference>
<evidence type="ECO:0000256" key="3">
    <source>
        <dbReference type="ARBA" id="ARBA00022859"/>
    </source>
</evidence>
<dbReference type="AlphaFoldDB" id="A0A7J7UGX2"/>
<dbReference type="FunFam" id="1.10.1410.20:FF:000001">
    <property type="entry name" value="2'-5'-oligoadenylate synthetase 1"/>
    <property type="match status" value="1"/>
</dbReference>
<keyword evidence="2" id="KW-0399">Innate immunity</keyword>
<dbReference type="PROSITE" id="PS50053">
    <property type="entry name" value="UBIQUITIN_2"/>
    <property type="match status" value="1"/>
</dbReference>
<name>A0A7J7UGX2_PIPKU</name>
<dbReference type="InterPro" id="IPR043519">
    <property type="entry name" value="NT_sf"/>
</dbReference>
<dbReference type="GO" id="GO:0045087">
    <property type="term" value="P:innate immune response"/>
    <property type="evidence" value="ECO:0007669"/>
    <property type="project" value="UniProtKB-KW"/>
</dbReference>
<dbReference type="Gene3D" id="3.30.460.10">
    <property type="entry name" value="Beta Polymerase, domain 2"/>
    <property type="match status" value="1"/>
</dbReference>
<dbReference type="PANTHER" id="PTHR11258">
    <property type="entry name" value="2-5 OLIGOADENYLATE SYNTHETASE"/>
    <property type="match status" value="1"/>
</dbReference>
<dbReference type="Pfam" id="PF00240">
    <property type="entry name" value="ubiquitin"/>
    <property type="match status" value="1"/>
</dbReference>
<evidence type="ECO:0000313" key="8">
    <source>
        <dbReference type="Proteomes" id="UP000558488"/>
    </source>
</evidence>